<feature type="transmembrane region" description="Helical" evidence="1">
    <location>
        <begin position="54"/>
        <end position="72"/>
    </location>
</feature>
<dbReference type="HOGENOM" id="CLU_811171_0_0_0"/>
<protein>
    <recommendedName>
        <fullName evidence="4">Acyltransferase</fullName>
    </recommendedName>
</protein>
<feature type="transmembrane region" description="Helical" evidence="1">
    <location>
        <begin position="246"/>
        <end position="264"/>
    </location>
</feature>
<dbReference type="Proteomes" id="UP000002881">
    <property type="component" value="Chromosome"/>
</dbReference>
<evidence type="ECO:0008006" key="4">
    <source>
        <dbReference type="Google" id="ProtNLM"/>
    </source>
</evidence>
<dbReference type="PANTHER" id="PTHR37312">
    <property type="entry name" value="MEMBRANE-BOUND ACYLTRANSFERASE YKRP-RELATED"/>
    <property type="match status" value="1"/>
</dbReference>
<feature type="transmembrane region" description="Helical" evidence="1">
    <location>
        <begin position="14"/>
        <end position="33"/>
    </location>
</feature>
<keyword evidence="1" id="KW-0812">Transmembrane</keyword>
<keyword evidence="3" id="KW-1185">Reference proteome</keyword>
<feature type="transmembrane region" description="Helical" evidence="1">
    <location>
        <begin position="84"/>
        <end position="112"/>
    </location>
</feature>
<feature type="transmembrane region" description="Helical" evidence="1">
    <location>
        <begin position="276"/>
        <end position="293"/>
    </location>
</feature>
<evidence type="ECO:0000313" key="2">
    <source>
        <dbReference type="EMBL" id="AFK07074.1"/>
    </source>
</evidence>
<dbReference type="InterPro" id="IPR052734">
    <property type="entry name" value="Nod_factor_acetyltransferase"/>
</dbReference>
<feature type="transmembrane region" description="Helical" evidence="1">
    <location>
        <begin position="124"/>
        <end position="141"/>
    </location>
</feature>
<keyword evidence="1" id="KW-0472">Membrane</keyword>
<dbReference type="PANTHER" id="PTHR37312:SF1">
    <property type="entry name" value="MEMBRANE-BOUND ACYLTRANSFERASE YKRP-RELATED"/>
    <property type="match status" value="1"/>
</dbReference>
<feature type="transmembrane region" description="Helical" evidence="1">
    <location>
        <begin position="204"/>
        <end position="225"/>
    </location>
</feature>
<organism evidence="2 3">
    <name type="scientific">Mesotoga prima MesG1.Ag.4.2</name>
    <dbReference type="NCBI Taxonomy" id="660470"/>
    <lineage>
        <taxon>Bacteria</taxon>
        <taxon>Thermotogati</taxon>
        <taxon>Thermotogota</taxon>
        <taxon>Thermotogae</taxon>
        <taxon>Kosmotogales</taxon>
        <taxon>Kosmotogaceae</taxon>
        <taxon>Mesotoga</taxon>
    </lineage>
</organism>
<name>I2F571_9BACT</name>
<dbReference type="STRING" id="660470.Theba_1386"/>
<dbReference type="eggNOG" id="COG3594">
    <property type="taxonomic scope" value="Bacteria"/>
</dbReference>
<sequence precursor="true">MALVVMYHTLPPQIAANLINPAACTFFFLSGLISRDIPLKDSISKRFKQIMIPYYTMALANTAIWLIAKAIVPRQEMNFTLGSVIANVLTVRTAVGIIPLNIIPLWFLPAVFVMEIYYSLLRRLRILIVGITIGFVSMYFFYGSLPFKLDVALAVLPYFALGKFVRSRDLFSKRLSFLFTALACSLYIITSAFCNEVYLMEDYFGTLPFLYVIAALIGIIAVSGLSQILQKSKAVRNVLSLFGRRTLFVLGYHIAAGFLVYPLFDLIGDPIEIMERFWFAYWIINMGVLYLMIRYIPEPVITALSGSFLAKWQRNPEKLTHGK</sequence>
<gene>
    <name evidence="2" type="ORF">Theba_1386</name>
</gene>
<keyword evidence="1" id="KW-1133">Transmembrane helix</keyword>
<dbReference type="KEGG" id="mpg:Theba_1386"/>
<dbReference type="AlphaFoldDB" id="I2F571"/>
<feature type="transmembrane region" description="Helical" evidence="1">
    <location>
        <begin position="177"/>
        <end position="198"/>
    </location>
</feature>
<dbReference type="EMBL" id="CP003532">
    <property type="protein sequence ID" value="AFK07074.1"/>
    <property type="molecule type" value="Genomic_DNA"/>
</dbReference>
<reference evidence="2 3" key="1">
    <citation type="journal article" date="2012" name="Genome Biol. Evol.">
        <title>Genome Sequence of the Mesophilic Thermotogales Bacterium Mesotoga prima MesG1.Ag.4.2 Reveals the Largest Thermotogales Genome To Date.</title>
        <authorList>
            <person name="Zhaxybayeva O."/>
            <person name="Swithers K.S."/>
            <person name="Foght J."/>
            <person name="Green A.G."/>
            <person name="Bruce D."/>
            <person name="Detter C."/>
            <person name="Han S."/>
            <person name="Teshima H."/>
            <person name="Han J."/>
            <person name="Woyke T."/>
            <person name="Pitluck S."/>
            <person name="Nolan M."/>
            <person name="Ivanova N."/>
            <person name="Pati A."/>
            <person name="Land M.L."/>
            <person name="Dlutek M."/>
            <person name="Doolittle W.F."/>
            <person name="Noll K.M."/>
            <person name="Nesbo C.L."/>
        </authorList>
    </citation>
    <scope>NUCLEOTIDE SEQUENCE [LARGE SCALE GENOMIC DNA]</scope>
    <source>
        <strain evidence="3">mesG1.Ag.4.2</strain>
    </source>
</reference>
<evidence type="ECO:0000256" key="1">
    <source>
        <dbReference type="SAM" id="Phobius"/>
    </source>
</evidence>
<evidence type="ECO:0000313" key="3">
    <source>
        <dbReference type="Proteomes" id="UP000002881"/>
    </source>
</evidence>
<proteinExistence type="predicted"/>
<accession>I2F571</accession>